<accession>A0AA97AFA2</accession>
<protein>
    <submittedName>
        <fullName evidence="1">DUF3038 domain-containing protein</fullName>
    </submittedName>
</protein>
<dbReference type="RefSeq" id="WP_316433455.1">
    <property type="nucleotide sequence ID" value="NZ_CP053586.1"/>
</dbReference>
<evidence type="ECO:0000313" key="1">
    <source>
        <dbReference type="EMBL" id="WNZ22079.1"/>
    </source>
</evidence>
<proteinExistence type="predicted"/>
<dbReference type="InterPro" id="IPR021399">
    <property type="entry name" value="DUF3038"/>
</dbReference>
<dbReference type="EMBL" id="CP053586">
    <property type="protein sequence ID" value="WNZ22079.1"/>
    <property type="molecule type" value="Genomic_DNA"/>
</dbReference>
<gene>
    <name evidence="1" type="ORF">HJG54_03800</name>
</gene>
<organism evidence="1">
    <name type="scientific">Leptolyngbya sp. NK1-12</name>
    <dbReference type="NCBI Taxonomy" id="2547451"/>
    <lineage>
        <taxon>Bacteria</taxon>
        <taxon>Bacillati</taxon>
        <taxon>Cyanobacteriota</taxon>
        <taxon>Cyanophyceae</taxon>
        <taxon>Leptolyngbyales</taxon>
        <taxon>Leptolyngbyaceae</taxon>
        <taxon>Leptolyngbya group</taxon>
        <taxon>Leptolyngbya</taxon>
    </lineage>
</organism>
<sequence>MQVSHPPTQSVSILLDTLPDPKVSEGVCPRRTRQQIDFLLLAIEALELGGSEAFLADVKELGLQDIVDNRVTLWRIRATNSLRRNNQRRPLSFKEAKALVVIICHRARRLTVLIRQLLMVYDQLLEKQLSPDHHLRLSNYLERFRAHFRARMNPKRAGVIAYSSDEKLNKLALELLSQLLFCTGTAGVQRLWSSLFDGEVE</sequence>
<dbReference type="Pfam" id="PF11237">
    <property type="entry name" value="DUF3038"/>
    <property type="match status" value="1"/>
</dbReference>
<name>A0AA97AFA2_9CYAN</name>
<reference evidence="1" key="1">
    <citation type="submission" date="2020-05" db="EMBL/GenBank/DDBJ databases">
        <authorList>
            <person name="Zhu T."/>
            <person name="Keshari N."/>
            <person name="Lu X."/>
        </authorList>
    </citation>
    <scope>NUCLEOTIDE SEQUENCE</scope>
    <source>
        <strain evidence="1">NK1-12</strain>
    </source>
</reference>
<dbReference type="AlphaFoldDB" id="A0AA97AFA2"/>